<evidence type="ECO:0000313" key="15">
    <source>
        <dbReference type="Proteomes" id="UP000694545"/>
    </source>
</evidence>
<proteinExistence type="predicted"/>
<dbReference type="Gene3D" id="3.30.710.10">
    <property type="entry name" value="Potassium Channel Kv1.1, Chain A"/>
    <property type="match status" value="1"/>
</dbReference>
<keyword evidence="7" id="KW-0630">Potassium</keyword>
<keyword evidence="3" id="KW-0633">Potassium transport</keyword>
<evidence type="ECO:0000256" key="8">
    <source>
        <dbReference type="ARBA" id="ARBA00022989"/>
    </source>
</evidence>
<comment type="subcellular location">
    <subcellularLocation>
        <location evidence="1">Membrane</location>
        <topology evidence="1">Multi-pass membrane protein</topology>
    </subcellularLocation>
</comment>
<dbReference type="InterPro" id="IPR000210">
    <property type="entry name" value="BTB/POZ_dom"/>
</dbReference>
<dbReference type="SMART" id="SM00225">
    <property type="entry name" value="BTB"/>
    <property type="match status" value="1"/>
</dbReference>
<dbReference type="PRINTS" id="PR01491">
    <property type="entry name" value="KVCHANNEL"/>
</dbReference>
<dbReference type="SUPFAM" id="SSF54695">
    <property type="entry name" value="POZ domain"/>
    <property type="match status" value="1"/>
</dbReference>
<dbReference type="InterPro" id="IPR003974">
    <property type="entry name" value="K_chnl_volt-dep_Kv3"/>
</dbReference>
<feature type="transmembrane region" description="Helical" evidence="12">
    <location>
        <begin position="347"/>
        <end position="363"/>
    </location>
</feature>
<feature type="transmembrane region" description="Helical" evidence="12">
    <location>
        <begin position="375"/>
        <end position="397"/>
    </location>
</feature>
<dbReference type="AlphaFoldDB" id="A0A8D2KYK7"/>
<dbReference type="Proteomes" id="UP000694545">
    <property type="component" value="Unplaced"/>
</dbReference>
<feature type="transmembrane region" description="Helical" evidence="12">
    <location>
        <begin position="312"/>
        <end position="335"/>
    </location>
</feature>
<dbReference type="OrthoDB" id="10025005at2759"/>
<keyword evidence="5" id="KW-0631">Potassium channel</keyword>
<evidence type="ECO:0000313" key="14">
    <source>
        <dbReference type="Ensembl" id="ENSVKKP00000014136.1"/>
    </source>
</evidence>
<dbReference type="RefSeq" id="XP_044293838.1">
    <property type="nucleotide sequence ID" value="XM_044437903.1"/>
</dbReference>
<evidence type="ECO:0000256" key="7">
    <source>
        <dbReference type="ARBA" id="ARBA00022958"/>
    </source>
</evidence>
<keyword evidence="6" id="KW-0851">Voltage-gated channel</keyword>
<dbReference type="InterPro" id="IPR005821">
    <property type="entry name" value="Ion_trans_dom"/>
</dbReference>
<feature type="domain" description="BTB" evidence="13">
    <location>
        <begin position="6"/>
        <end position="110"/>
    </location>
</feature>
<gene>
    <name evidence="14" type="primary">LOC123027278</name>
</gene>
<evidence type="ECO:0000256" key="5">
    <source>
        <dbReference type="ARBA" id="ARBA00022826"/>
    </source>
</evidence>
<evidence type="ECO:0000256" key="12">
    <source>
        <dbReference type="SAM" id="Phobius"/>
    </source>
</evidence>
<name>A0A8D2KYK7_VARKO</name>
<dbReference type="PRINTS" id="PR01498">
    <property type="entry name" value="SHAWCHANNEL"/>
</dbReference>
<dbReference type="InterPro" id="IPR011333">
    <property type="entry name" value="SKP1/BTB/POZ_sf"/>
</dbReference>
<feature type="transmembrane region" description="Helical" evidence="12">
    <location>
        <begin position="209"/>
        <end position="232"/>
    </location>
</feature>
<dbReference type="GO" id="GO:0032590">
    <property type="term" value="C:dendrite membrane"/>
    <property type="evidence" value="ECO:0007669"/>
    <property type="project" value="TreeGrafter"/>
</dbReference>
<evidence type="ECO:0000256" key="11">
    <source>
        <dbReference type="ARBA" id="ARBA00023303"/>
    </source>
</evidence>
<dbReference type="GO" id="GO:0008076">
    <property type="term" value="C:voltage-gated potassium channel complex"/>
    <property type="evidence" value="ECO:0007669"/>
    <property type="project" value="InterPro"/>
</dbReference>
<evidence type="ECO:0000256" key="6">
    <source>
        <dbReference type="ARBA" id="ARBA00022882"/>
    </source>
</evidence>
<dbReference type="Ensembl" id="ENSVKKT00000014480.1">
    <property type="protein sequence ID" value="ENSVKKP00000014136.1"/>
    <property type="gene ID" value="ENSVKKG00000009740.1"/>
</dbReference>
<sequence>MEAPAEKIVLNVGGVRYETYSSTLRAFPGTRLCSLTEAQAATTSDSSPRTREFFFDRSARLFGQVLNYYRTKHLHCPAGVCRSVFEEELAFWGITGSTLAPCCWTQLRQVGVQPESGGLEDISGQGNTQGGLLQQAEWSSGCWWARWQPRIWAFFEDPYSSRWAMGFTLVSLLFNMAIIIILCVKTGSFSKPTGDGPYSGPVSCQMPPYLLHLELFFILWFTVTFFVQFTFCPGKKKFLQSPMSVIDFLSLLPVHIELFTAGSAHESRGLACWLRLFRGVYILKLLRVLRLVETPLMLCVLPYTFRSILREICILMVIFAFEILFFGALCFYAEVLHDDPLTAYRDITSAFWWALITLTTVGYGDMLPFSTFGRIIGSCTAICGVLTIIIPIPIFLIKFKAHYDAAVIEERKKRTKKRAPALPS</sequence>
<dbReference type="GO" id="GO:0032809">
    <property type="term" value="C:neuronal cell body membrane"/>
    <property type="evidence" value="ECO:0007669"/>
    <property type="project" value="TreeGrafter"/>
</dbReference>
<keyword evidence="9" id="KW-0406">Ion transport</keyword>
<keyword evidence="15" id="KW-1185">Reference proteome</keyword>
<dbReference type="FunFam" id="1.10.287.70:FF:000028">
    <property type="entry name" value="potassium voltage-gated channel subfamily D member 3"/>
    <property type="match status" value="1"/>
</dbReference>
<organism evidence="14 15">
    <name type="scientific">Varanus komodoensis</name>
    <name type="common">Komodo dragon</name>
    <dbReference type="NCBI Taxonomy" id="61221"/>
    <lineage>
        <taxon>Eukaryota</taxon>
        <taxon>Metazoa</taxon>
        <taxon>Chordata</taxon>
        <taxon>Craniata</taxon>
        <taxon>Vertebrata</taxon>
        <taxon>Euteleostomi</taxon>
        <taxon>Lepidosauria</taxon>
        <taxon>Squamata</taxon>
        <taxon>Bifurcata</taxon>
        <taxon>Unidentata</taxon>
        <taxon>Episquamata</taxon>
        <taxon>Toxicofera</taxon>
        <taxon>Anguimorpha</taxon>
        <taxon>Paleoanguimorpha</taxon>
        <taxon>Varanoidea</taxon>
        <taxon>Varanidae</taxon>
        <taxon>Varanus</taxon>
    </lineage>
</organism>
<dbReference type="GO" id="GO:0042734">
    <property type="term" value="C:presynaptic membrane"/>
    <property type="evidence" value="ECO:0007669"/>
    <property type="project" value="TreeGrafter"/>
</dbReference>
<dbReference type="InterPro" id="IPR028325">
    <property type="entry name" value="VG_K_chnl"/>
</dbReference>
<accession>A0A8D2KYK7</accession>
<dbReference type="PANTHER" id="PTHR11537">
    <property type="entry name" value="VOLTAGE-GATED POTASSIUM CHANNEL"/>
    <property type="match status" value="1"/>
</dbReference>
<dbReference type="InterPro" id="IPR003968">
    <property type="entry name" value="K_chnl_volt-dep_Kv"/>
</dbReference>
<feature type="transmembrane region" description="Helical" evidence="12">
    <location>
        <begin position="167"/>
        <end position="189"/>
    </location>
</feature>
<evidence type="ECO:0000259" key="13">
    <source>
        <dbReference type="SMART" id="SM00225"/>
    </source>
</evidence>
<dbReference type="InterPro" id="IPR003131">
    <property type="entry name" value="T1-type_BTB"/>
</dbReference>
<evidence type="ECO:0000256" key="10">
    <source>
        <dbReference type="ARBA" id="ARBA00023136"/>
    </source>
</evidence>
<reference evidence="14" key="1">
    <citation type="submission" date="2025-08" db="UniProtKB">
        <authorList>
            <consortium name="Ensembl"/>
        </authorList>
    </citation>
    <scope>IDENTIFICATION</scope>
</reference>
<dbReference type="GO" id="GO:0005251">
    <property type="term" value="F:delayed rectifier potassium channel activity"/>
    <property type="evidence" value="ECO:0007669"/>
    <property type="project" value="TreeGrafter"/>
</dbReference>
<dbReference type="GO" id="GO:0001508">
    <property type="term" value="P:action potential"/>
    <property type="evidence" value="ECO:0007669"/>
    <property type="project" value="TreeGrafter"/>
</dbReference>
<keyword evidence="10 12" id="KW-0472">Membrane</keyword>
<dbReference type="Gene3D" id="1.20.120.350">
    <property type="entry name" value="Voltage-gated potassium channels. Chain C"/>
    <property type="match status" value="1"/>
</dbReference>
<evidence type="ECO:0000256" key="2">
    <source>
        <dbReference type="ARBA" id="ARBA00022448"/>
    </source>
</evidence>
<dbReference type="Gene3D" id="1.10.287.70">
    <property type="match status" value="1"/>
</dbReference>
<dbReference type="PRINTS" id="PR00169">
    <property type="entry name" value="KCHANNEL"/>
</dbReference>
<protein>
    <recommendedName>
        <fullName evidence="13">BTB domain-containing protein</fullName>
    </recommendedName>
</protein>
<dbReference type="PANTHER" id="PTHR11537:SF235">
    <property type="entry name" value="POTASSIUM VOLTAGE-GATED CHANNEL SUBFAMILY C MEMBER 1-LIKE"/>
    <property type="match status" value="1"/>
</dbReference>
<dbReference type="InterPro" id="IPR027359">
    <property type="entry name" value="Volt_channel_dom_sf"/>
</dbReference>
<keyword evidence="2" id="KW-0813">Transport</keyword>
<reference evidence="14" key="2">
    <citation type="submission" date="2025-09" db="UniProtKB">
        <authorList>
            <consortium name="Ensembl"/>
        </authorList>
    </citation>
    <scope>IDENTIFICATION</scope>
</reference>
<dbReference type="SUPFAM" id="SSF81324">
    <property type="entry name" value="Voltage-gated potassium channels"/>
    <property type="match status" value="1"/>
</dbReference>
<dbReference type="KEGG" id="vko:123027278"/>
<evidence type="ECO:0000256" key="9">
    <source>
        <dbReference type="ARBA" id="ARBA00023065"/>
    </source>
</evidence>
<evidence type="ECO:0000256" key="4">
    <source>
        <dbReference type="ARBA" id="ARBA00022692"/>
    </source>
</evidence>
<dbReference type="GO" id="GO:0051260">
    <property type="term" value="P:protein homooligomerization"/>
    <property type="evidence" value="ECO:0007669"/>
    <property type="project" value="InterPro"/>
</dbReference>
<dbReference type="Pfam" id="PF02214">
    <property type="entry name" value="BTB_2"/>
    <property type="match status" value="1"/>
</dbReference>
<dbReference type="OMA" id="ILMWVFL"/>
<dbReference type="GO" id="GO:0043679">
    <property type="term" value="C:axon terminus"/>
    <property type="evidence" value="ECO:0007669"/>
    <property type="project" value="TreeGrafter"/>
</dbReference>
<dbReference type="GeneID" id="123027278"/>
<keyword evidence="8 12" id="KW-1133">Transmembrane helix</keyword>
<evidence type="ECO:0000256" key="3">
    <source>
        <dbReference type="ARBA" id="ARBA00022538"/>
    </source>
</evidence>
<dbReference type="Pfam" id="PF00520">
    <property type="entry name" value="Ion_trans"/>
    <property type="match status" value="1"/>
</dbReference>
<keyword evidence="11" id="KW-0407">Ion channel</keyword>
<keyword evidence="4 12" id="KW-0812">Transmembrane</keyword>
<evidence type="ECO:0000256" key="1">
    <source>
        <dbReference type="ARBA" id="ARBA00004141"/>
    </source>
</evidence>
<dbReference type="GO" id="GO:0045211">
    <property type="term" value="C:postsynaptic membrane"/>
    <property type="evidence" value="ECO:0007669"/>
    <property type="project" value="TreeGrafter"/>
</dbReference>